<evidence type="ECO:0000256" key="4">
    <source>
        <dbReference type="ARBA" id="ARBA00022692"/>
    </source>
</evidence>
<dbReference type="PANTHER" id="PTHR45624">
    <property type="entry name" value="MITOCHONDRIAL BASIC AMINO ACIDS TRANSPORTER-RELATED"/>
    <property type="match status" value="1"/>
</dbReference>
<feature type="repeat" description="Solcar" evidence="9">
    <location>
        <begin position="197"/>
        <end position="283"/>
    </location>
</feature>
<evidence type="ECO:0000256" key="5">
    <source>
        <dbReference type="ARBA" id="ARBA00022737"/>
    </source>
</evidence>
<keyword evidence="7" id="KW-0496">Mitochondrion</keyword>
<dbReference type="Proteomes" id="UP001164746">
    <property type="component" value="Chromosome 11"/>
</dbReference>
<dbReference type="InterPro" id="IPR050567">
    <property type="entry name" value="Mitochondrial_Carrier"/>
</dbReference>
<evidence type="ECO:0000256" key="2">
    <source>
        <dbReference type="ARBA" id="ARBA00006375"/>
    </source>
</evidence>
<dbReference type="EMBL" id="CP111022">
    <property type="protein sequence ID" value="WAR19111.1"/>
    <property type="molecule type" value="Genomic_DNA"/>
</dbReference>
<sequence>FCWCVVWPPIRHCQVSAAGPASREPARGFFRGLSWPLFSYGLVNSVFFGTYASTLKVLGSHTGHSKAPEFLPILVAGSVGGVAQLSVSVPIEVIKVVLQSQIPHPDKQHKVSVTKHLLLALAIFQTVLYLSFKPGINRDYYKGPREGALDIIRSQGVRGMYRGTITQMYRDVPASASYFLVFEYCSYYSHKHLSFLNSQLIDFVSGGLAGVLSWTLITPLDVLKSRVQADVKGNMYSGLWDCAGKSIKQEGIRVLFRGYSAVATRAFLVNSVTLLVYVELLKAFKVNERATTPTLELLRGPRPPLHP</sequence>
<evidence type="ECO:0000256" key="1">
    <source>
        <dbReference type="ARBA" id="ARBA00004225"/>
    </source>
</evidence>
<evidence type="ECO:0000256" key="6">
    <source>
        <dbReference type="ARBA" id="ARBA00022989"/>
    </source>
</evidence>
<evidence type="ECO:0000256" key="3">
    <source>
        <dbReference type="ARBA" id="ARBA00022448"/>
    </source>
</evidence>
<dbReference type="InterPro" id="IPR018108">
    <property type="entry name" value="MCP_transmembrane"/>
</dbReference>
<keyword evidence="3 10" id="KW-0813">Transport</keyword>
<dbReference type="PANTHER" id="PTHR45624:SF10">
    <property type="entry name" value="SLC (SOLUTE CARRIER) HOMOLOG"/>
    <property type="match status" value="1"/>
</dbReference>
<keyword evidence="8 9" id="KW-0472">Membrane</keyword>
<name>A0ABY7FDR9_MYAAR</name>
<feature type="non-terminal residue" evidence="11">
    <location>
        <position position="1"/>
    </location>
</feature>
<feature type="repeat" description="Solcar" evidence="9">
    <location>
        <begin position="68"/>
        <end position="188"/>
    </location>
</feature>
<dbReference type="InterPro" id="IPR023395">
    <property type="entry name" value="MCP_dom_sf"/>
</dbReference>
<evidence type="ECO:0000256" key="7">
    <source>
        <dbReference type="ARBA" id="ARBA00023128"/>
    </source>
</evidence>
<reference evidence="11" key="1">
    <citation type="submission" date="2022-11" db="EMBL/GenBank/DDBJ databases">
        <title>Centuries of genome instability and evolution in soft-shell clam transmissible cancer (bioRxiv).</title>
        <authorList>
            <person name="Hart S.F.M."/>
            <person name="Yonemitsu M.A."/>
            <person name="Giersch R.M."/>
            <person name="Beal B.F."/>
            <person name="Arriagada G."/>
            <person name="Davis B.W."/>
            <person name="Ostrander E.A."/>
            <person name="Goff S.P."/>
            <person name="Metzger M.J."/>
        </authorList>
    </citation>
    <scope>NUCLEOTIDE SEQUENCE</scope>
    <source>
        <strain evidence="11">MELC-2E11</strain>
        <tissue evidence="11">Siphon/mantle</tissue>
    </source>
</reference>
<dbReference type="SUPFAM" id="SSF103506">
    <property type="entry name" value="Mitochondrial carrier"/>
    <property type="match status" value="1"/>
</dbReference>
<dbReference type="Pfam" id="PF00153">
    <property type="entry name" value="Mito_carr"/>
    <property type="match status" value="2"/>
</dbReference>
<evidence type="ECO:0000256" key="9">
    <source>
        <dbReference type="PROSITE-ProRule" id="PRU00282"/>
    </source>
</evidence>
<gene>
    <name evidence="11" type="ORF">MAR_000949</name>
</gene>
<keyword evidence="12" id="KW-1185">Reference proteome</keyword>
<comment type="subcellular location">
    <subcellularLocation>
        <location evidence="1">Mitochondrion membrane</location>
        <topology evidence="1">Multi-pass membrane protein</topology>
    </subcellularLocation>
</comment>
<dbReference type="Gene3D" id="1.50.40.10">
    <property type="entry name" value="Mitochondrial carrier domain"/>
    <property type="match status" value="1"/>
</dbReference>
<keyword evidence="5" id="KW-0677">Repeat</keyword>
<proteinExistence type="inferred from homology"/>
<keyword evidence="6" id="KW-1133">Transmembrane helix</keyword>
<comment type="similarity">
    <text evidence="2 10">Belongs to the mitochondrial carrier (TC 2.A.29) family.</text>
</comment>
<organism evidence="11 12">
    <name type="scientific">Mya arenaria</name>
    <name type="common">Soft-shell clam</name>
    <dbReference type="NCBI Taxonomy" id="6604"/>
    <lineage>
        <taxon>Eukaryota</taxon>
        <taxon>Metazoa</taxon>
        <taxon>Spiralia</taxon>
        <taxon>Lophotrochozoa</taxon>
        <taxon>Mollusca</taxon>
        <taxon>Bivalvia</taxon>
        <taxon>Autobranchia</taxon>
        <taxon>Heteroconchia</taxon>
        <taxon>Euheterodonta</taxon>
        <taxon>Imparidentia</taxon>
        <taxon>Neoheterodontei</taxon>
        <taxon>Myida</taxon>
        <taxon>Myoidea</taxon>
        <taxon>Myidae</taxon>
        <taxon>Mya</taxon>
    </lineage>
</organism>
<evidence type="ECO:0000256" key="8">
    <source>
        <dbReference type="ARBA" id="ARBA00023136"/>
    </source>
</evidence>
<dbReference type="PROSITE" id="PS50920">
    <property type="entry name" value="SOLCAR"/>
    <property type="match status" value="2"/>
</dbReference>
<protein>
    <submittedName>
        <fullName evidence="11">S2545-like protein</fullName>
    </submittedName>
</protein>
<evidence type="ECO:0000313" key="12">
    <source>
        <dbReference type="Proteomes" id="UP001164746"/>
    </source>
</evidence>
<evidence type="ECO:0000256" key="10">
    <source>
        <dbReference type="RuleBase" id="RU000488"/>
    </source>
</evidence>
<evidence type="ECO:0000313" key="11">
    <source>
        <dbReference type="EMBL" id="WAR19111.1"/>
    </source>
</evidence>
<accession>A0ABY7FDR9</accession>
<keyword evidence="4 9" id="KW-0812">Transmembrane</keyword>